<dbReference type="Proteomes" id="UP000250642">
    <property type="component" value="Unassembled WGS sequence"/>
</dbReference>
<name>A0A329QE59_9BACL</name>
<comment type="caution">
    <text evidence="2">The sequence shown here is derived from an EMBL/GenBank/DDBJ whole genome shotgun (WGS) entry which is preliminary data.</text>
</comment>
<gene>
    <name evidence="2" type="primary">rfbG</name>
    <name evidence="2" type="ORF">DC345_29705</name>
</gene>
<reference evidence="2 3" key="1">
    <citation type="submission" date="2018-04" db="EMBL/GenBank/DDBJ databases">
        <title>Paenibacillus taichungensis Genome sequencing and assembly.</title>
        <authorList>
            <person name="Xu J."/>
            <person name="Rensing C."/>
            <person name="Mazhar H.S."/>
        </authorList>
    </citation>
    <scope>NUCLEOTIDE SEQUENCE [LARGE SCALE GENOMIC DNA]</scope>
    <source>
        <strain evidence="2 3">NC1</strain>
    </source>
</reference>
<proteinExistence type="predicted"/>
<dbReference type="GO" id="GO:0047733">
    <property type="term" value="F:CDP-glucose 4,6-dehydratase activity"/>
    <property type="evidence" value="ECO:0007669"/>
    <property type="project" value="UniProtKB-EC"/>
</dbReference>
<dbReference type="Gene3D" id="3.90.25.10">
    <property type="entry name" value="UDP-galactose 4-epimerase, domain 1"/>
    <property type="match status" value="1"/>
</dbReference>
<evidence type="ECO:0000259" key="1">
    <source>
        <dbReference type="Pfam" id="PF16363"/>
    </source>
</evidence>
<dbReference type="Gene3D" id="3.40.50.720">
    <property type="entry name" value="NAD(P)-binding Rossmann-like Domain"/>
    <property type="match status" value="1"/>
</dbReference>
<dbReference type="EC" id="4.2.1.45" evidence="2"/>
<protein>
    <submittedName>
        <fullName evidence="2">CDP-glucose 4,6-dehydratase</fullName>
        <ecNumber evidence="2">4.2.1.45</ecNumber>
    </submittedName>
</protein>
<dbReference type="RefSeq" id="WP_113056199.1">
    <property type="nucleotide sequence ID" value="NZ_QEVW01000029.1"/>
</dbReference>
<dbReference type="NCBIfam" id="TIGR02622">
    <property type="entry name" value="CDP_4_6_dhtase"/>
    <property type="match status" value="1"/>
</dbReference>
<keyword evidence="2" id="KW-0456">Lyase</keyword>
<dbReference type="SUPFAM" id="SSF51735">
    <property type="entry name" value="NAD(P)-binding Rossmann-fold domains"/>
    <property type="match status" value="1"/>
</dbReference>
<organism evidence="2 3">
    <name type="scientific">Paenibacillus taichungensis</name>
    <dbReference type="NCBI Taxonomy" id="484184"/>
    <lineage>
        <taxon>Bacteria</taxon>
        <taxon>Bacillati</taxon>
        <taxon>Bacillota</taxon>
        <taxon>Bacilli</taxon>
        <taxon>Bacillales</taxon>
        <taxon>Paenibacillaceae</taxon>
        <taxon>Paenibacillus</taxon>
    </lineage>
</organism>
<dbReference type="PANTHER" id="PTHR43000">
    <property type="entry name" value="DTDP-D-GLUCOSE 4,6-DEHYDRATASE-RELATED"/>
    <property type="match status" value="1"/>
</dbReference>
<feature type="domain" description="NAD(P)-binding" evidence="1">
    <location>
        <begin position="20"/>
        <end position="331"/>
    </location>
</feature>
<sequence>MEGLVSSIEHCSFWKDKNVLVTGHTGFKGAWLSSILLNAGANVTGYSLEASEKLNIYNAIGISKDINSSIGDIRDMQRLQKTLNESKPDIVFHLAAQPIVRDSYTDPVSTFDINIMGTVNLLECIRKSKSVRSFVNITTDKVYENQESMWGYRENDRLCGHDPYSNSKSCSELVTFSYKNSYFTNGDTAAISTARSGNVVGGGDFSKDRIIPDCVRAAQNNKVILVRNPYSVRPYQHVLDCLSGYVLLAQKQYENKLKYEGSYNFGPDNNESINTSLLVGKFCEAWGSGLKWVSNALEGPHETGTLKLDCSKAHTVLGWKPLFNIDQSMHKTVEWYKSFVNGDNCDTVTMKQVREYFV</sequence>
<dbReference type="Pfam" id="PF16363">
    <property type="entry name" value="GDP_Man_Dehyd"/>
    <property type="match status" value="1"/>
</dbReference>
<evidence type="ECO:0000313" key="2">
    <source>
        <dbReference type="EMBL" id="RAW09979.1"/>
    </source>
</evidence>
<dbReference type="AlphaFoldDB" id="A0A329QE59"/>
<evidence type="ECO:0000313" key="3">
    <source>
        <dbReference type="Proteomes" id="UP000250642"/>
    </source>
</evidence>
<dbReference type="CDD" id="cd05252">
    <property type="entry name" value="CDP_GD_SDR_e"/>
    <property type="match status" value="1"/>
</dbReference>
<accession>A0A329QE59</accession>
<dbReference type="InterPro" id="IPR016040">
    <property type="entry name" value="NAD(P)-bd_dom"/>
</dbReference>
<dbReference type="InterPro" id="IPR013445">
    <property type="entry name" value="CDP_4_6_deHydtase"/>
</dbReference>
<dbReference type="EMBL" id="QEVW01000029">
    <property type="protein sequence ID" value="RAW09979.1"/>
    <property type="molecule type" value="Genomic_DNA"/>
</dbReference>
<dbReference type="InterPro" id="IPR036291">
    <property type="entry name" value="NAD(P)-bd_dom_sf"/>
</dbReference>